<gene>
    <name evidence="1" type="ORF">SFSGTM_23400</name>
</gene>
<dbReference type="AlphaFoldDB" id="A0A809SAI2"/>
<sequence length="203" mass="23175">MKKYLLVVACAFVAALMVVVIWFQEYLPFKAQVFIASYIIVPAHLQSLPADRKITVQNWQSFEQWTEASALCHKTFWFESVQTPHFLRKIKSLGVNVDTHPQELPDAKWEIKHHVGVLGMSVSQIQYWGDSGSEFFVRVNSPPDVVIKSLGAGALPKYFPELNYLAVVLTEKPTLNNPFPNLIFVRGAQDNQHSYIGCREFDY</sequence>
<protein>
    <submittedName>
        <fullName evidence="1">Uncharacterized protein</fullName>
    </submittedName>
</protein>
<proteinExistence type="predicted"/>
<organism evidence="1 2">
    <name type="scientific">Sulfuriferula nivalis</name>
    <dbReference type="NCBI Taxonomy" id="2675298"/>
    <lineage>
        <taxon>Bacteria</taxon>
        <taxon>Pseudomonadati</taxon>
        <taxon>Pseudomonadota</taxon>
        <taxon>Betaproteobacteria</taxon>
        <taxon>Nitrosomonadales</taxon>
        <taxon>Sulfuricellaceae</taxon>
        <taxon>Sulfuriferula</taxon>
    </lineage>
</organism>
<dbReference type="KEGG" id="sniv:SFSGTM_23400"/>
<evidence type="ECO:0000313" key="1">
    <source>
        <dbReference type="EMBL" id="BBP01632.1"/>
    </source>
</evidence>
<keyword evidence="2" id="KW-1185">Reference proteome</keyword>
<dbReference type="Proteomes" id="UP000463939">
    <property type="component" value="Chromosome"/>
</dbReference>
<accession>A0A809SAI2</accession>
<reference evidence="2" key="1">
    <citation type="submission" date="2019-11" db="EMBL/GenBank/DDBJ databases">
        <title>Isolation and characterization of a novel species in the genus Sulfuriferula.</title>
        <authorList>
            <person name="Mochizuki J."/>
            <person name="Kojima H."/>
            <person name="Fukui M."/>
        </authorList>
    </citation>
    <scope>NUCLEOTIDE SEQUENCE [LARGE SCALE GENOMIC DNA]</scope>
    <source>
        <strain evidence="2">SGTM</strain>
    </source>
</reference>
<dbReference type="EMBL" id="AP021881">
    <property type="protein sequence ID" value="BBP01632.1"/>
    <property type="molecule type" value="Genomic_DNA"/>
</dbReference>
<evidence type="ECO:0000313" key="2">
    <source>
        <dbReference type="Proteomes" id="UP000463939"/>
    </source>
</evidence>
<name>A0A809SAI2_9PROT</name>